<evidence type="ECO:0000256" key="5">
    <source>
        <dbReference type="ARBA" id="ARBA00023136"/>
    </source>
</evidence>
<dbReference type="EMBL" id="PDEM01000004">
    <property type="protein sequence ID" value="PHZ86735.1"/>
    <property type="molecule type" value="Genomic_DNA"/>
</dbReference>
<dbReference type="InterPro" id="IPR002293">
    <property type="entry name" value="AA/rel_permease1"/>
</dbReference>
<evidence type="ECO:0008006" key="10">
    <source>
        <dbReference type="Google" id="ProtNLM"/>
    </source>
</evidence>
<accession>A0A2G4YWN4</accession>
<feature type="transmembrane region" description="Helical" evidence="6">
    <location>
        <begin position="123"/>
        <end position="144"/>
    </location>
</feature>
<keyword evidence="5 6" id="KW-0472">Membrane</keyword>
<dbReference type="PANTHER" id="PTHR42770">
    <property type="entry name" value="AMINO ACID TRANSPORTER-RELATED"/>
    <property type="match status" value="1"/>
</dbReference>
<feature type="transmembrane region" description="Helical" evidence="6">
    <location>
        <begin position="93"/>
        <end position="117"/>
    </location>
</feature>
<evidence type="ECO:0000313" key="9">
    <source>
        <dbReference type="Proteomes" id="UP000229730"/>
    </source>
</evidence>
<keyword evidence="9" id="KW-1185">Reference proteome</keyword>
<feature type="transmembrane region" description="Helical" evidence="6">
    <location>
        <begin position="392"/>
        <end position="413"/>
    </location>
</feature>
<evidence type="ECO:0000256" key="1">
    <source>
        <dbReference type="ARBA" id="ARBA00004651"/>
    </source>
</evidence>
<feature type="transmembrane region" description="Helical" evidence="6">
    <location>
        <begin position="281"/>
        <end position="300"/>
    </location>
</feature>
<dbReference type="Gene3D" id="1.20.1740.10">
    <property type="entry name" value="Amino acid/polyamine transporter I"/>
    <property type="match status" value="1"/>
</dbReference>
<keyword evidence="4 6" id="KW-1133">Transmembrane helix</keyword>
<feature type="transmembrane region" description="Helical" evidence="6">
    <location>
        <begin position="51"/>
        <end position="72"/>
    </location>
</feature>
<feature type="transmembrane region" description="Helical" evidence="6">
    <location>
        <begin position="351"/>
        <end position="372"/>
    </location>
</feature>
<dbReference type="Pfam" id="PF13520">
    <property type="entry name" value="AA_permease_2"/>
    <property type="match status" value="1"/>
</dbReference>
<evidence type="ECO:0000256" key="6">
    <source>
        <dbReference type="SAM" id="Phobius"/>
    </source>
</evidence>
<dbReference type="GO" id="GO:0022857">
    <property type="term" value="F:transmembrane transporter activity"/>
    <property type="evidence" value="ECO:0007669"/>
    <property type="project" value="InterPro"/>
</dbReference>
<organism evidence="8 9">
    <name type="scientific">Paremcibacter congregatus</name>
    <dbReference type="NCBI Taxonomy" id="2043170"/>
    <lineage>
        <taxon>Bacteria</taxon>
        <taxon>Pseudomonadati</taxon>
        <taxon>Pseudomonadota</taxon>
        <taxon>Alphaproteobacteria</taxon>
        <taxon>Emcibacterales</taxon>
        <taxon>Emcibacteraceae</taxon>
        <taxon>Paremcibacter</taxon>
    </lineage>
</organism>
<dbReference type="AlphaFoldDB" id="A0A2G4YWN4"/>
<dbReference type="EMBL" id="PDEM01000017">
    <property type="protein sequence ID" value="PHZ85103.1"/>
    <property type="molecule type" value="Genomic_DNA"/>
</dbReference>
<reference evidence="8 9" key="1">
    <citation type="submission" date="2017-10" db="EMBL/GenBank/DDBJ databases">
        <title>Frigbacter circumglobatus gen. nov. sp. nov., isolated from sediment cultured in situ.</title>
        <authorList>
            <person name="Zhao Z."/>
        </authorList>
    </citation>
    <scope>NUCLEOTIDE SEQUENCE [LARGE SCALE GENOMIC DNA]</scope>
    <source>
        <strain evidence="8 9">ZYL</strain>
    </source>
</reference>
<name>A0A2G4YWN4_9PROT</name>
<proteinExistence type="predicted"/>
<gene>
    <name evidence="8" type="ORF">CRD36_00095</name>
    <name evidence="7" type="ORF">CRD36_08460</name>
</gene>
<evidence type="ECO:0000256" key="4">
    <source>
        <dbReference type="ARBA" id="ARBA00022989"/>
    </source>
</evidence>
<dbReference type="InterPro" id="IPR050367">
    <property type="entry name" value="APC_superfamily"/>
</dbReference>
<dbReference type="OrthoDB" id="7065842at2"/>
<dbReference type="RefSeq" id="WP_099470707.1">
    <property type="nucleotide sequence ID" value="NZ_CP041025.1"/>
</dbReference>
<dbReference type="Proteomes" id="UP000229730">
    <property type="component" value="Unassembled WGS sequence"/>
</dbReference>
<dbReference type="InParanoid" id="A0A2G4YWN4"/>
<evidence type="ECO:0000256" key="2">
    <source>
        <dbReference type="ARBA" id="ARBA00022475"/>
    </source>
</evidence>
<comment type="caution">
    <text evidence="8">The sequence shown here is derived from an EMBL/GenBank/DDBJ whole genome shotgun (WGS) entry which is preliminary data.</text>
</comment>
<keyword evidence="3 6" id="KW-0812">Transmembrane</keyword>
<protein>
    <recommendedName>
        <fullName evidence="10">Amino acid permease</fullName>
    </recommendedName>
</protein>
<evidence type="ECO:0000256" key="3">
    <source>
        <dbReference type="ARBA" id="ARBA00022692"/>
    </source>
</evidence>
<evidence type="ECO:0000313" key="7">
    <source>
        <dbReference type="EMBL" id="PHZ85103.1"/>
    </source>
</evidence>
<feature type="transmembrane region" description="Helical" evidence="6">
    <location>
        <begin position="18"/>
        <end position="39"/>
    </location>
</feature>
<dbReference type="GO" id="GO:0005886">
    <property type="term" value="C:plasma membrane"/>
    <property type="evidence" value="ECO:0007669"/>
    <property type="project" value="UniProtKB-SubCell"/>
</dbReference>
<comment type="subcellular location">
    <subcellularLocation>
        <location evidence="1">Cell membrane</location>
        <topology evidence="1">Multi-pass membrane protein</topology>
    </subcellularLocation>
</comment>
<feature type="transmembrane region" description="Helical" evidence="6">
    <location>
        <begin position="195"/>
        <end position="215"/>
    </location>
</feature>
<evidence type="ECO:0000313" key="8">
    <source>
        <dbReference type="EMBL" id="PHZ86735.1"/>
    </source>
</evidence>
<feature type="transmembrane region" description="Helical" evidence="6">
    <location>
        <begin position="327"/>
        <end position="345"/>
    </location>
</feature>
<feature type="transmembrane region" description="Helical" evidence="6">
    <location>
        <begin position="151"/>
        <end position="175"/>
    </location>
</feature>
<dbReference type="PANTHER" id="PTHR42770:SF7">
    <property type="entry name" value="MEMBRANE PROTEIN"/>
    <property type="match status" value="1"/>
</dbReference>
<feature type="transmembrane region" description="Helical" evidence="6">
    <location>
        <begin position="227"/>
        <end position="247"/>
    </location>
</feature>
<sequence length="446" mass="47607">MTTEHITPGTDGKLSRTLGLTTSLLVFVGYIVGASIFILPGTLGGSTGPGLFLSYILAAIPAIFSCGVAAFVGSAYPVPGAGFVFASRMFPPIGMATAIWTLVFGVTMGIPLLAFGFADYINYFIPGLNRQLVAGATVIIFTLVNCGRVTLTAMVQGVCVLIFCVGLMIFSIGGIVSGDGKALEPLFPNGLEPVFFAALTAYFSYLGTMVVMEMAGEIKNPSRNIPLTLIIGFSILLLVYTSVPIALMMNLPWDMLGARGNGSIAVITASETFLPPGWTNFIAMGALLAAGTSVNGTLLSQSRDVLAASREGLVPRSLGHVNETSHVPIRAVVFLSGLSLLAILYGANIRAYADVVVFGVMYLQAGLGYAAYRYPDRYPEEYAASPLRYPRLVHSFFSLGLMVFSIGIMGMFAYRNINMLLIFLVLLGVVAMIFRLNERREAKQNE</sequence>
<keyword evidence="2" id="KW-1003">Cell membrane</keyword>
<feature type="transmembrane region" description="Helical" evidence="6">
    <location>
        <begin position="419"/>
        <end position="436"/>
    </location>
</feature>
<dbReference type="FunCoup" id="A0A2G4YWN4">
    <property type="interactions" value="400"/>
</dbReference>